<sequence>MIASALPFTGMGICIDVLIVDWDRLMSAPSDDQRYAMLHDAGCSVDDDEDVWQDRSPSVGPQWFWPSPPAIGWFGKFDFGNVGSSYKDHFWAGERWEEIRAFVAPEVRSAVDRFIDPLFWGGLEYVADRDSEGAAAHVSVVLPPAPPDHLLWCPPEAVPSLNLLWDSIDAELAALREPFERYARVDLGRMNDFDEFAKLLCGWGDVIGAAQQRGWGVVGLRC</sequence>
<dbReference type="Proteomes" id="UP001154015">
    <property type="component" value="Unassembled WGS sequence"/>
</dbReference>
<accession>A0ABM9GVB4</accession>
<gene>
    <name evidence="1" type="ORF">SGL43_02319</name>
</gene>
<reference evidence="1" key="1">
    <citation type="submission" date="2022-03" db="EMBL/GenBank/DDBJ databases">
        <authorList>
            <person name="Leyn A S."/>
        </authorList>
    </citation>
    <scope>NUCLEOTIDE SEQUENCE</scope>
    <source>
        <strain evidence="1">Streptomyces globisporus 4-3</strain>
    </source>
</reference>
<evidence type="ECO:0000313" key="1">
    <source>
        <dbReference type="EMBL" id="CAH9415307.1"/>
    </source>
</evidence>
<comment type="caution">
    <text evidence="1">The sequence shown here is derived from an EMBL/GenBank/DDBJ whole genome shotgun (WGS) entry which is preliminary data.</text>
</comment>
<name>A0ABM9GVB4_STRGL</name>
<evidence type="ECO:0008006" key="3">
    <source>
        <dbReference type="Google" id="ProtNLM"/>
    </source>
</evidence>
<organism evidence="1 2">
    <name type="scientific">Streptomyces globisporus</name>
    <dbReference type="NCBI Taxonomy" id="1908"/>
    <lineage>
        <taxon>Bacteria</taxon>
        <taxon>Bacillati</taxon>
        <taxon>Actinomycetota</taxon>
        <taxon>Actinomycetes</taxon>
        <taxon>Kitasatosporales</taxon>
        <taxon>Streptomycetaceae</taxon>
        <taxon>Streptomyces</taxon>
    </lineage>
</organism>
<evidence type="ECO:0000313" key="2">
    <source>
        <dbReference type="Proteomes" id="UP001154015"/>
    </source>
</evidence>
<keyword evidence="2" id="KW-1185">Reference proteome</keyword>
<dbReference type="EMBL" id="CAKXYP010000006">
    <property type="protein sequence ID" value="CAH9415307.1"/>
    <property type="molecule type" value="Genomic_DNA"/>
</dbReference>
<proteinExistence type="predicted"/>
<protein>
    <recommendedName>
        <fullName evidence="3">DUF1877 family protein</fullName>
    </recommendedName>
</protein>